<proteinExistence type="predicted"/>
<evidence type="ECO:0000313" key="1">
    <source>
        <dbReference type="EMBL" id="KAA8577250.1"/>
    </source>
</evidence>
<gene>
    <name evidence="1" type="ORF">EYC84_007232</name>
</gene>
<name>A0A5M9K8Q6_MONFR</name>
<reference evidence="1 2" key="1">
    <citation type="submission" date="2019-06" db="EMBL/GenBank/DDBJ databases">
        <title>Genome Sequence of the Brown Rot Fungal Pathogen Monilinia fructicola.</title>
        <authorList>
            <person name="De Miccolis Angelini R.M."/>
            <person name="Landi L."/>
            <person name="Abate D."/>
            <person name="Pollastro S."/>
            <person name="Romanazzi G."/>
            <person name="Faretra F."/>
        </authorList>
    </citation>
    <scope>NUCLEOTIDE SEQUENCE [LARGE SCALE GENOMIC DNA]</scope>
    <source>
        <strain evidence="1 2">Mfrc123</strain>
    </source>
</reference>
<dbReference type="AlphaFoldDB" id="A0A5M9K8Q6"/>
<organism evidence="1 2">
    <name type="scientific">Monilinia fructicola</name>
    <name type="common">Brown rot fungus</name>
    <name type="synonym">Ciboria fructicola</name>
    <dbReference type="NCBI Taxonomy" id="38448"/>
    <lineage>
        <taxon>Eukaryota</taxon>
        <taxon>Fungi</taxon>
        <taxon>Dikarya</taxon>
        <taxon>Ascomycota</taxon>
        <taxon>Pezizomycotina</taxon>
        <taxon>Leotiomycetes</taxon>
        <taxon>Helotiales</taxon>
        <taxon>Sclerotiniaceae</taxon>
        <taxon>Monilinia</taxon>
    </lineage>
</organism>
<protein>
    <submittedName>
        <fullName evidence="1">Uncharacterized protein</fullName>
    </submittedName>
</protein>
<comment type="caution">
    <text evidence="1">The sequence shown here is derived from an EMBL/GenBank/DDBJ whole genome shotgun (WGS) entry which is preliminary data.</text>
</comment>
<dbReference type="EMBL" id="VICG01000001">
    <property type="protein sequence ID" value="KAA8577250.1"/>
    <property type="molecule type" value="Genomic_DNA"/>
</dbReference>
<sequence length="86" mass="9763">MGDLKIYNIASSNIKKFKSSSFNQRVSILIRRPVCFLGIMISDSSIHPSSSHPSSVHFIRQHNILCHPYSSIHPTIMKKLTDRNVV</sequence>
<dbReference type="Proteomes" id="UP000322873">
    <property type="component" value="Unassembled WGS sequence"/>
</dbReference>
<evidence type="ECO:0000313" key="2">
    <source>
        <dbReference type="Proteomes" id="UP000322873"/>
    </source>
</evidence>
<accession>A0A5M9K8Q6</accession>
<keyword evidence="2" id="KW-1185">Reference proteome</keyword>